<keyword evidence="2" id="KW-0732">Signal</keyword>
<dbReference type="RefSeq" id="XP_002941914.1">
    <property type="nucleotide sequence ID" value="XM_002941868.5"/>
</dbReference>
<evidence type="ECO:0000313" key="3">
    <source>
        <dbReference type="Proteomes" id="UP000008143"/>
    </source>
</evidence>
<dbReference type="Xenbase" id="XB-GENE-29084107">
    <property type="gene designation" value="LOC100498231"/>
</dbReference>
<dbReference type="KEGG" id="xtr:100498231"/>
<dbReference type="OMA" id="PEWGFLD"/>
<dbReference type="Proteomes" id="UP000008143">
    <property type="component" value="Chromosome 6"/>
</dbReference>
<dbReference type="AGR" id="Xenbase:XB-GENE-29084107"/>
<evidence type="ECO:0000256" key="2">
    <source>
        <dbReference type="SAM" id="SignalP"/>
    </source>
</evidence>
<reference evidence="4" key="1">
    <citation type="submission" date="2025-08" db="UniProtKB">
        <authorList>
            <consortium name="RefSeq"/>
        </authorList>
    </citation>
    <scope>IDENTIFICATION</scope>
    <source>
        <strain evidence="4">Nigerian</strain>
        <tissue evidence="4">Liver and blood</tissue>
    </source>
</reference>
<evidence type="ECO:0000313" key="4">
    <source>
        <dbReference type="RefSeq" id="XP_002941914.1"/>
    </source>
</evidence>
<feature type="region of interest" description="Disordered" evidence="1">
    <location>
        <begin position="94"/>
        <end position="135"/>
    </location>
</feature>
<dbReference type="GeneID" id="100498231"/>
<feature type="region of interest" description="Disordered" evidence="1">
    <location>
        <begin position="154"/>
        <end position="240"/>
    </location>
</feature>
<name>A0A8J0QVJ8_XENTR</name>
<gene>
    <name evidence="4 5" type="primary">LOC100498231</name>
</gene>
<feature type="compositionally biased region" description="Polar residues" evidence="1">
    <location>
        <begin position="222"/>
        <end position="237"/>
    </location>
</feature>
<feature type="compositionally biased region" description="Low complexity" evidence="1">
    <location>
        <begin position="102"/>
        <end position="117"/>
    </location>
</feature>
<sequence>MSPVLVSLGLPCLLLFILPPMDRGANGQPDLPTTKNHNLDDQVPYCQKLLEKVFGVDVIKEVLAVNAAATPMPEVKNFDPQIGVKKLPSLKAAKTEEGNTLESNGEANSVSEENNVSLSTEPTVKGKEDPEWGFLDRKKPKNYEQMDINKLLMPNSHKHKHPPKVTTKPTQNKFPNTTTASATTTSATSPALPPVEESTVEESPTFTEALQNQETPEPIEVNTPSPGEGSVNQQAQNARGVAETCQPLQEESLCFNDELLHKIEEKIKDIVNQALSEIMSEVYASGQRRCPT</sequence>
<feature type="signal peptide" evidence="2">
    <location>
        <begin position="1"/>
        <end position="27"/>
    </location>
</feature>
<dbReference type="AlphaFoldDB" id="A0A8J0QVJ8"/>
<protein>
    <submittedName>
        <fullName evidence="4">Uncharacterized protein LOC100498231</fullName>
    </submittedName>
</protein>
<keyword evidence="3" id="KW-1185">Reference proteome</keyword>
<proteinExistence type="predicted"/>
<feature type="compositionally biased region" description="Low complexity" evidence="1">
    <location>
        <begin position="177"/>
        <end position="208"/>
    </location>
</feature>
<evidence type="ECO:0000313" key="5">
    <source>
        <dbReference type="Xenbase" id="XB-GENE-29084107"/>
    </source>
</evidence>
<feature type="compositionally biased region" description="Basic and acidic residues" evidence="1">
    <location>
        <begin position="124"/>
        <end position="135"/>
    </location>
</feature>
<evidence type="ECO:0000256" key="1">
    <source>
        <dbReference type="SAM" id="MobiDB-lite"/>
    </source>
</evidence>
<feature type="chain" id="PRO_5035259219" evidence="2">
    <location>
        <begin position="28"/>
        <end position="292"/>
    </location>
</feature>
<accession>A0A8J0QVJ8</accession>
<organism evidence="3 4">
    <name type="scientific">Xenopus tropicalis</name>
    <name type="common">Western clawed frog</name>
    <name type="synonym">Silurana tropicalis</name>
    <dbReference type="NCBI Taxonomy" id="8364"/>
    <lineage>
        <taxon>Eukaryota</taxon>
        <taxon>Metazoa</taxon>
        <taxon>Chordata</taxon>
        <taxon>Craniata</taxon>
        <taxon>Vertebrata</taxon>
        <taxon>Euteleostomi</taxon>
        <taxon>Amphibia</taxon>
        <taxon>Batrachia</taxon>
        <taxon>Anura</taxon>
        <taxon>Pipoidea</taxon>
        <taxon>Pipidae</taxon>
        <taxon>Xenopodinae</taxon>
        <taxon>Xenopus</taxon>
        <taxon>Silurana</taxon>
    </lineage>
</organism>